<dbReference type="InterPro" id="IPR046867">
    <property type="entry name" value="AldOxase/xan_DH_MoCoBD2"/>
</dbReference>
<dbReference type="SUPFAM" id="SSF56003">
    <property type="entry name" value="Molybdenum cofactor-binding domain"/>
    <property type="match status" value="1"/>
</dbReference>
<dbReference type="PANTHER" id="PTHR11908:SF153">
    <property type="entry name" value="DEHYDROGENASE"/>
    <property type="match status" value="1"/>
</dbReference>
<evidence type="ECO:0000313" key="3">
    <source>
        <dbReference type="EMBL" id="MCA1855638.1"/>
    </source>
</evidence>
<dbReference type="InterPro" id="IPR008274">
    <property type="entry name" value="AldOxase/xan_DH_MoCoBD1"/>
</dbReference>
<dbReference type="InterPro" id="IPR016208">
    <property type="entry name" value="Ald_Oxase/xanthine_DH-like"/>
</dbReference>
<dbReference type="Gene3D" id="3.30.365.10">
    <property type="entry name" value="Aldehyde oxidase/xanthine dehydrogenase, molybdopterin binding domain"/>
    <property type="match status" value="4"/>
</dbReference>
<evidence type="ECO:0000313" key="4">
    <source>
        <dbReference type="Proteomes" id="UP001198602"/>
    </source>
</evidence>
<dbReference type="Pfam" id="PF02738">
    <property type="entry name" value="MoCoBD_1"/>
    <property type="match status" value="1"/>
</dbReference>
<protein>
    <submittedName>
        <fullName evidence="3">Xanthine dehydrogenase family protein molybdopterin-binding subunit</fullName>
    </submittedName>
</protein>
<feature type="region of interest" description="Disordered" evidence="1">
    <location>
        <begin position="1"/>
        <end position="23"/>
    </location>
</feature>
<dbReference type="Gene3D" id="3.90.1170.50">
    <property type="entry name" value="Aldehyde oxidase/xanthine dehydrogenase, a/b hammerhead"/>
    <property type="match status" value="1"/>
</dbReference>
<organism evidence="3 4">
    <name type="scientific">Massilia hydrophila</name>
    <dbReference type="NCBI Taxonomy" id="3044279"/>
    <lineage>
        <taxon>Bacteria</taxon>
        <taxon>Pseudomonadati</taxon>
        <taxon>Pseudomonadota</taxon>
        <taxon>Betaproteobacteria</taxon>
        <taxon>Burkholderiales</taxon>
        <taxon>Oxalobacteraceae</taxon>
        <taxon>Telluria group</taxon>
        <taxon>Massilia</taxon>
    </lineage>
</organism>
<dbReference type="Pfam" id="PF20256">
    <property type="entry name" value="MoCoBD_2"/>
    <property type="match status" value="1"/>
</dbReference>
<dbReference type="EMBL" id="JAHYBX010000001">
    <property type="protein sequence ID" value="MCA1855638.1"/>
    <property type="molecule type" value="Genomic_DNA"/>
</dbReference>
<dbReference type="InterPro" id="IPR036856">
    <property type="entry name" value="Ald_Oxase/Xan_DH_a/b_sf"/>
</dbReference>
<dbReference type="PANTHER" id="PTHR11908">
    <property type="entry name" value="XANTHINE DEHYDROGENASE"/>
    <property type="match status" value="1"/>
</dbReference>
<proteinExistence type="predicted"/>
<dbReference type="InterPro" id="IPR037165">
    <property type="entry name" value="AldOxase/xan_DH_Mopterin-bd_sf"/>
</dbReference>
<dbReference type="SUPFAM" id="SSF54665">
    <property type="entry name" value="CO dehydrogenase molybdoprotein N-domain-like"/>
    <property type="match status" value="1"/>
</dbReference>
<gene>
    <name evidence="3" type="ORF">LE190_06820</name>
</gene>
<accession>A0ABS7Y7H2</accession>
<name>A0ABS7Y7H2_9BURK</name>
<dbReference type="InterPro" id="IPR000674">
    <property type="entry name" value="Ald_Oxase/Xan_DH_a/b"/>
</dbReference>
<evidence type="ECO:0000256" key="1">
    <source>
        <dbReference type="SAM" id="MobiDB-lite"/>
    </source>
</evidence>
<dbReference type="SMART" id="SM01008">
    <property type="entry name" value="Ald_Xan_dh_C"/>
    <property type="match status" value="1"/>
</dbReference>
<evidence type="ECO:0000259" key="2">
    <source>
        <dbReference type="SMART" id="SM01008"/>
    </source>
</evidence>
<reference evidence="3 4" key="1">
    <citation type="submission" date="2021-07" db="EMBL/GenBank/DDBJ databases">
        <title>Characterization of Violacein-producing bacteria and related species.</title>
        <authorList>
            <person name="Wilson H.S."/>
            <person name="De Leon M.E."/>
        </authorList>
    </citation>
    <scope>NUCLEOTIDE SEQUENCE [LARGE SCALE GENOMIC DNA]</scope>
    <source>
        <strain evidence="3 4">HSC-2F05</strain>
    </source>
</reference>
<comment type="caution">
    <text evidence="3">The sequence shown here is derived from an EMBL/GenBank/DDBJ whole genome shotgun (WGS) entry which is preliminary data.</text>
</comment>
<sequence length="769" mass="84409">MTDLIPELRTPTAPEGTGRVRSGMPVSRVDGRAKVTGEARYAAEHEAPGLRYGVVVSGTIARGRITAIETGAALAVPGVVEVLTHLNRPKIRSWDLAYKDMTAPGGSPFRPLFSDRIFYSGQPVALVLADSFEAARHAARLVDVRYEQEAHETNLLASLDQAYKPRPLKAGFTPPSSTGDADKAWNEAPVKIESQFYHGVEHHNPMEMHATTVLYGEDGHLTIYEKTQSSQNNRWYVSRVFGLPKEKVTVRNPYVGGAFGSGLRPQYQLTLAVMAALRLACPVRVVLTRQQMFSFGHRPETWQKVKLAATADGKLSAILHEAIQETSRLEDYVEVVVNWSGQLYACKNIKLGYKLVAHDRHSPIDMRAPGAAHGMHALEVAMDELAYRLRIDPLEFRRINYADRNPLEDKPYSAKELSQCYDKGAARFGWKDRPLEPRSMRDGEELVGWGMATGMWDSLVMLARVSAVFHADGRLVVSSAASDIGTGTYTVMSMIAAESLGLPLERVTFQLGDSTLPFAPVEGGSSHVTTVGGGVHGACDKLKKRLVRLTKSMPGSKLAKARPQDLEFADGKVQLRNRPETAVPLRDVLAAAGVDRVEEKFFMKPSLLKQRKYTRAVHSAVFCEVRVNEKLGIVRVTRVVNAVAAGRIISAKTAASQVIGGVVWGISQALHEESFTDHRFGRFMNHNFAEYHVAVNADVHDIQVIFANEDDRIVSEQLGAKGVGEIGIVGVSAAISNAIFHATGRRLRGTPITPDKILLGEHDVPVQER</sequence>
<keyword evidence="4" id="KW-1185">Reference proteome</keyword>
<dbReference type="Pfam" id="PF01315">
    <property type="entry name" value="Ald_Xan_dh_C"/>
    <property type="match status" value="1"/>
</dbReference>
<dbReference type="RefSeq" id="WP_225237972.1">
    <property type="nucleotide sequence ID" value="NZ_JAHYBX010000001.1"/>
</dbReference>
<feature type="domain" description="Aldehyde oxidase/xanthine dehydrogenase a/b hammerhead" evidence="2">
    <location>
        <begin position="36"/>
        <end position="150"/>
    </location>
</feature>
<dbReference type="Proteomes" id="UP001198602">
    <property type="component" value="Unassembled WGS sequence"/>
</dbReference>